<dbReference type="RefSeq" id="WP_263712266.1">
    <property type="nucleotide sequence ID" value="NZ_JAOWKX010000004.1"/>
</dbReference>
<dbReference type="PROSITE" id="PS51257">
    <property type="entry name" value="PROKAR_LIPOPROTEIN"/>
    <property type="match status" value="1"/>
</dbReference>
<evidence type="ECO:0000259" key="3">
    <source>
        <dbReference type="Pfam" id="PF14321"/>
    </source>
</evidence>
<reference evidence="4 5" key="1">
    <citation type="submission" date="2022-10" db="EMBL/GenBank/DDBJ databases">
        <title>Aestuariibacter sp. AA17 isolated from Montipora capitata coral fragment.</title>
        <authorList>
            <person name="Emsley S.A."/>
            <person name="Pfannmuller K.M."/>
            <person name="Loughran R.M."/>
            <person name="Shlafstein M."/>
            <person name="Papke E."/>
            <person name="Saw J.H."/>
            <person name="Ushijima B."/>
            <person name="Videau P."/>
        </authorList>
    </citation>
    <scope>NUCLEOTIDE SEQUENCE [LARGE SCALE GENOMIC DNA]</scope>
    <source>
        <strain evidence="4 5">AA17</strain>
    </source>
</reference>
<keyword evidence="5" id="KW-1185">Reference proteome</keyword>
<dbReference type="Proteomes" id="UP001652504">
    <property type="component" value="Unassembled WGS sequence"/>
</dbReference>
<evidence type="ECO:0000313" key="4">
    <source>
        <dbReference type="EMBL" id="MCV2884988.1"/>
    </source>
</evidence>
<feature type="region of interest" description="Disordered" evidence="1">
    <location>
        <begin position="27"/>
        <end position="48"/>
    </location>
</feature>
<feature type="signal peptide" evidence="2">
    <location>
        <begin position="1"/>
        <end position="33"/>
    </location>
</feature>
<evidence type="ECO:0000256" key="1">
    <source>
        <dbReference type="SAM" id="MobiDB-lite"/>
    </source>
</evidence>
<comment type="caution">
    <text evidence="4">The sequence shown here is derived from an EMBL/GenBank/DDBJ whole genome shotgun (WGS) entry which is preliminary data.</text>
</comment>
<organism evidence="4 5">
    <name type="scientific">Fluctibacter corallii</name>
    <dbReference type="NCBI Taxonomy" id="2984329"/>
    <lineage>
        <taxon>Bacteria</taxon>
        <taxon>Pseudomonadati</taxon>
        <taxon>Pseudomonadota</taxon>
        <taxon>Gammaproteobacteria</taxon>
        <taxon>Alteromonadales</taxon>
        <taxon>Alteromonadaceae</taxon>
        <taxon>Fluctibacter</taxon>
    </lineage>
</organism>
<sequence length="353" mass="36964">MSVKTMPCLRTAICLAMLSVLSGCGGSSSSNSAPSPSPSPSPAPSPTDARLSFAVSDAPVDEASAVVVSFSSITLVPEDENAESVELAITDDNGDPSYDTINLLDYQGSEQKLLLQNMSVTPGVYKNLIINTYACPQNQNGDSTFCYVEDTSGIKPLKTPSNKLQLGGITVSEGAQETYVLEFNLRSSLVSTANGQSFNLKPQGISIVSTSSSGKVIGTVDPNILNNSLGCETVFAPNTDHGKSVYLYSLPAEGEVANVTLTDEFDANEASAGTPENALAPMASIQISLSESGDVYEFDFGDVAAGNYLIAFSCSAINDDPVEYDAIQIPNPENQQQTLSVTAGSTTVVEFVE</sequence>
<feature type="chain" id="PRO_5046232118" evidence="2">
    <location>
        <begin position="34"/>
        <end position="353"/>
    </location>
</feature>
<keyword evidence="2" id="KW-0732">Signal</keyword>
<evidence type="ECO:0000313" key="5">
    <source>
        <dbReference type="Proteomes" id="UP001652504"/>
    </source>
</evidence>
<gene>
    <name evidence="4" type="ORF">OE749_09795</name>
</gene>
<dbReference type="Pfam" id="PF14321">
    <property type="entry name" value="DUF4382"/>
    <property type="match status" value="1"/>
</dbReference>
<accession>A0ABT3A8J3</accession>
<feature type="compositionally biased region" description="Pro residues" evidence="1">
    <location>
        <begin position="35"/>
        <end position="45"/>
    </location>
</feature>
<evidence type="ECO:0000256" key="2">
    <source>
        <dbReference type="SAM" id="SignalP"/>
    </source>
</evidence>
<protein>
    <submittedName>
        <fullName evidence="4">DUF4382 domain-containing protein</fullName>
    </submittedName>
</protein>
<proteinExistence type="predicted"/>
<feature type="domain" description="DUF4382" evidence="3">
    <location>
        <begin position="49"/>
        <end position="202"/>
    </location>
</feature>
<dbReference type="InterPro" id="IPR025491">
    <property type="entry name" value="DUF4382"/>
</dbReference>
<dbReference type="EMBL" id="JAOWKX010000004">
    <property type="protein sequence ID" value="MCV2884988.1"/>
    <property type="molecule type" value="Genomic_DNA"/>
</dbReference>
<name>A0ABT3A8J3_9ALTE</name>